<keyword evidence="4 9" id="KW-0349">Heme</keyword>
<accession>A0A8H7HJX6</accession>
<evidence type="ECO:0000256" key="1">
    <source>
        <dbReference type="ARBA" id="ARBA00001971"/>
    </source>
</evidence>
<reference evidence="12" key="1">
    <citation type="submission" date="2020-09" db="EMBL/GenBank/DDBJ databases">
        <title>Comparative genome analyses of four rice-infecting Rhizoctonia solani isolates reveal extensive enrichment of homogalacturonan modification genes.</title>
        <authorList>
            <person name="Lee D.-Y."/>
            <person name="Jeon J."/>
            <person name="Kim K.-T."/>
            <person name="Cheong K."/>
            <person name="Song H."/>
            <person name="Choi G."/>
            <person name="Ko J."/>
            <person name="Opiyo S.O."/>
            <person name="Zuo S."/>
            <person name="Madhav S."/>
            <person name="Lee Y.-H."/>
            <person name="Wang G.-L."/>
        </authorList>
    </citation>
    <scope>NUCLEOTIDE SEQUENCE</scope>
    <source>
        <strain evidence="12">AG1-IA WGL</strain>
    </source>
</reference>
<dbReference type="Pfam" id="PF00067">
    <property type="entry name" value="p450"/>
    <property type="match status" value="1"/>
</dbReference>
<dbReference type="InterPro" id="IPR036396">
    <property type="entry name" value="Cyt_P450_sf"/>
</dbReference>
<evidence type="ECO:0000256" key="11">
    <source>
        <dbReference type="SAM" id="Phobius"/>
    </source>
</evidence>
<comment type="similarity">
    <text evidence="3 10">Belongs to the cytochrome P450 family.</text>
</comment>
<dbReference type="EMBL" id="JACYCD010000473">
    <property type="protein sequence ID" value="KAF8693044.1"/>
    <property type="molecule type" value="Genomic_DNA"/>
</dbReference>
<keyword evidence="6 10" id="KW-0560">Oxidoreductase</keyword>
<sequence>MTGHKVSLYAYVILAVSSVALVRRCWLRVFGRKLRHPPAPRSLPFIGNIFSVPPGLDYLGYFELGKRLGSDIIYMDMMGTPAIVLNTAQAASDLLEKRSAIYSDRRSALMAKSASLCVQGHLALSITTNDRLILLPVRLDWSGFIPSLSYSDQWCRQRRRMNNWLNMRAVRQFDGIQQEAVQRLLGRLLEIPESQAPFNLVKHQFSFAMGYAMFKLAYGYRLKSDQDPFFLDAIKATDNLFRAMMRNNFFVNAFPILEYVPDWLPGAGWKKTARKWREQKNHAVTAPYEWTKHQVASGDFEPSVLSALLHDDPAAFDISMEEREEELKELGYVLFAGGTDTSATALVNFVAAMVIKPELQAKAQAEVDSVLGSAVRLPTVADQSQMPYVRNLIQEVMRWQPVTPTGAILRSFTYIDMDDVYQGYDIQKGTIMGMTRDESVYEDPGDFNPDRFLDPNVPVAPGFGWGRRICPGSHFAEASLFLSIASLLATYNFSRKKDKNGKEIIPIVEGAVNSLTVPIKPFDFEIRPRSEKHRALIIENIPKE</sequence>
<evidence type="ECO:0000256" key="10">
    <source>
        <dbReference type="RuleBase" id="RU000461"/>
    </source>
</evidence>
<evidence type="ECO:0000256" key="8">
    <source>
        <dbReference type="ARBA" id="ARBA00023033"/>
    </source>
</evidence>
<name>A0A8H7HJX6_9AGAM</name>
<feature type="non-terminal residue" evidence="12">
    <location>
        <position position="1"/>
    </location>
</feature>
<dbReference type="GO" id="GO:0005506">
    <property type="term" value="F:iron ion binding"/>
    <property type="evidence" value="ECO:0007669"/>
    <property type="project" value="InterPro"/>
</dbReference>
<evidence type="ECO:0000256" key="6">
    <source>
        <dbReference type="ARBA" id="ARBA00023002"/>
    </source>
</evidence>
<dbReference type="InterPro" id="IPR050364">
    <property type="entry name" value="Cytochrome_P450_fung"/>
</dbReference>
<dbReference type="Gene3D" id="1.10.630.10">
    <property type="entry name" value="Cytochrome P450"/>
    <property type="match status" value="1"/>
</dbReference>
<dbReference type="CDD" id="cd11065">
    <property type="entry name" value="CYP64-like"/>
    <property type="match status" value="1"/>
</dbReference>
<evidence type="ECO:0000313" key="12">
    <source>
        <dbReference type="EMBL" id="KAF8693044.1"/>
    </source>
</evidence>
<dbReference type="PRINTS" id="PR00463">
    <property type="entry name" value="EP450I"/>
</dbReference>
<keyword evidence="7 9" id="KW-0408">Iron</keyword>
<feature type="transmembrane region" description="Helical" evidence="11">
    <location>
        <begin position="6"/>
        <end position="26"/>
    </location>
</feature>
<evidence type="ECO:0000313" key="13">
    <source>
        <dbReference type="Proteomes" id="UP000602905"/>
    </source>
</evidence>
<evidence type="ECO:0000256" key="7">
    <source>
        <dbReference type="ARBA" id="ARBA00023004"/>
    </source>
</evidence>
<evidence type="ECO:0000256" key="9">
    <source>
        <dbReference type="PIRSR" id="PIRSR602401-1"/>
    </source>
</evidence>
<comment type="caution">
    <text evidence="12">The sequence shown here is derived from an EMBL/GenBank/DDBJ whole genome shotgun (WGS) entry which is preliminary data.</text>
</comment>
<keyword evidence="11" id="KW-0472">Membrane</keyword>
<organism evidence="12 13">
    <name type="scientific">Rhizoctonia solani</name>
    <dbReference type="NCBI Taxonomy" id="456999"/>
    <lineage>
        <taxon>Eukaryota</taxon>
        <taxon>Fungi</taxon>
        <taxon>Dikarya</taxon>
        <taxon>Basidiomycota</taxon>
        <taxon>Agaricomycotina</taxon>
        <taxon>Agaricomycetes</taxon>
        <taxon>Cantharellales</taxon>
        <taxon>Ceratobasidiaceae</taxon>
        <taxon>Rhizoctonia</taxon>
    </lineage>
</organism>
<keyword evidence="5 9" id="KW-0479">Metal-binding</keyword>
<dbReference type="InterPro" id="IPR017972">
    <property type="entry name" value="Cyt_P450_CS"/>
</dbReference>
<feature type="binding site" description="axial binding residue" evidence="9">
    <location>
        <position position="470"/>
    </location>
    <ligand>
        <name>heme</name>
        <dbReference type="ChEBI" id="CHEBI:30413"/>
    </ligand>
    <ligandPart>
        <name>Fe</name>
        <dbReference type="ChEBI" id="CHEBI:18248"/>
    </ligandPart>
</feature>
<keyword evidence="11" id="KW-1133">Transmembrane helix</keyword>
<dbReference type="Proteomes" id="UP000602905">
    <property type="component" value="Unassembled WGS sequence"/>
</dbReference>
<dbReference type="InterPro" id="IPR002401">
    <property type="entry name" value="Cyt_P450_E_grp-I"/>
</dbReference>
<comment type="pathway">
    <text evidence="2">Secondary metabolite biosynthesis.</text>
</comment>
<dbReference type="OrthoDB" id="1470350at2759"/>
<dbReference type="GO" id="GO:0020037">
    <property type="term" value="F:heme binding"/>
    <property type="evidence" value="ECO:0007669"/>
    <property type="project" value="InterPro"/>
</dbReference>
<evidence type="ECO:0000256" key="3">
    <source>
        <dbReference type="ARBA" id="ARBA00010617"/>
    </source>
</evidence>
<evidence type="ECO:0000256" key="2">
    <source>
        <dbReference type="ARBA" id="ARBA00005179"/>
    </source>
</evidence>
<dbReference type="InterPro" id="IPR001128">
    <property type="entry name" value="Cyt_P450"/>
</dbReference>
<gene>
    <name evidence="12" type="ORF">RHS03_08501</name>
</gene>
<keyword evidence="11" id="KW-0812">Transmembrane</keyword>
<dbReference type="PANTHER" id="PTHR46300">
    <property type="entry name" value="P450, PUTATIVE (EUROFUNG)-RELATED-RELATED"/>
    <property type="match status" value="1"/>
</dbReference>
<keyword evidence="8 10" id="KW-0503">Monooxygenase</keyword>
<evidence type="ECO:0000256" key="4">
    <source>
        <dbReference type="ARBA" id="ARBA00022617"/>
    </source>
</evidence>
<proteinExistence type="inferred from homology"/>
<dbReference type="GO" id="GO:0016705">
    <property type="term" value="F:oxidoreductase activity, acting on paired donors, with incorporation or reduction of molecular oxygen"/>
    <property type="evidence" value="ECO:0007669"/>
    <property type="project" value="InterPro"/>
</dbReference>
<evidence type="ECO:0000256" key="5">
    <source>
        <dbReference type="ARBA" id="ARBA00022723"/>
    </source>
</evidence>
<comment type="cofactor">
    <cofactor evidence="1 9">
        <name>heme</name>
        <dbReference type="ChEBI" id="CHEBI:30413"/>
    </cofactor>
</comment>
<dbReference type="SUPFAM" id="SSF48264">
    <property type="entry name" value="Cytochrome P450"/>
    <property type="match status" value="1"/>
</dbReference>
<dbReference type="AlphaFoldDB" id="A0A8H7HJX6"/>
<dbReference type="GO" id="GO:0004497">
    <property type="term" value="F:monooxygenase activity"/>
    <property type="evidence" value="ECO:0007669"/>
    <property type="project" value="UniProtKB-KW"/>
</dbReference>
<dbReference type="PROSITE" id="PS00086">
    <property type="entry name" value="CYTOCHROME_P450"/>
    <property type="match status" value="1"/>
</dbReference>
<protein>
    <submittedName>
        <fullName evidence="12">Cytochrome P450</fullName>
    </submittedName>
</protein>
<dbReference type="PANTHER" id="PTHR46300:SF7">
    <property type="entry name" value="P450, PUTATIVE (EUROFUNG)-RELATED"/>
    <property type="match status" value="1"/>
</dbReference>